<comment type="cofactor">
    <cofactor evidence="1">
        <name>FAD</name>
        <dbReference type="ChEBI" id="CHEBI:57692"/>
    </cofactor>
</comment>
<comment type="catalytic activity">
    <reaction evidence="15">
        <text>L-lysine + NADPH + O2 = N(6)-hydroxy-L-lysine + NADP(+) + H2O</text>
        <dbReference type="Rhea" id="RHEA:23228"/>
        <dbReference type="ChEBI" id="CHEBI:15377"/>
        <dbReference type="ChEBI" id="CHEBI:15379"/>
        <dbReference type="ChEBI" id="CHEBI:32551"/>
        <dbReference type="ChEBI" id="CHEBI:57783"/>
        <dbReference type="ChEBI" id="CHEBI:57820"/>
        <dbReference type="ChEBI" id="CHEBI:58349"/>
        <dbReference type="EC" id="1.14.13.59"/>
    </reaction>
</comment>
<name>A0A5D4JMV9_9ACTN</name>
<dbReference type="EC" id="1.14.13.59" evidence="4"/>
<keyword evidence="7" id="KW-0274">FAD</keyword>
<dbReference type="GO" id="GO:0006879">
    <property type="term" value="P:intracellular iron ion homeostasis"/>
    <property type="evidence" value="ECO:0007669"/>
    <property type="project" value="TreeGrafter"/>
</dbReference>
<dbReference type="PRINTS" id="PR00368">
    <property type="entry name" value="FADPNR"/>
</dbReference>
<evidence type="ECO:0000256" key="13">
    <source>
        <dbReference type="ARBA" id="ARBA00032493"/>
    </source>
</evidence>
<dbReference type="InterPro" id="IPR025700">
    <property type="entry name" value="Lys/Orn_oxygenase"/>
</dbReference>
<keyword evidence="6" id="KW-0285">Flavoprotein</keyword>
<sequence>MPVTEVEVLGIGAGPANLALAVALEELAPELADETVLVEQSGSTVWQRGLLIPWAQSQVSFLKDLATLRNPRSRFTFVNYLHETGRIDDFMSLGTFTPYRSEISDYLQWVAASLERVQVQYNRRAVHIEPVRDASSALSRWNVSFSDGSVVSARHLVMAGGRDPRVPEVFQGLPAERVIHSSEYSVRIKDLPRDVPQRIVVIGGAQSAVEMVQAVEHDVPNCTRTLVIRGIGLTPYVSSKFTSRFYSTAASSEFFELSPEGREVILAEMARSNYSGVTPELLDSLYHQMYRDRLDGKEGLRIITATDVVAATEEESGVVLTLRDRRTEQAVELRCERVLLGTGYEPAMPAVVRRIGEELGLGTLEVMRNYRVRTAEGDGVPGDRARLYVQGVNESTHGIADSLLSTMANRAGDIVADLISASVE</sequence>
<dbReference type="Pfam" id="PF13434">
    <property type="entry name" value="Lys_Orn_oxgnase"/>
    <property type="match status" value="1"/>
</dbReference>
<evidence type="ECO:0000256" key="1">
    <source>
        <dbReference type="ARBA" id="ARBA00001974"/>
    </source>
</evidence>
<reference evidence="16 17" key="1">
    <citation type="submission" date="2019-08" db="EMBL/GenBank/DDBJ databases">
        <title>Draft genome for granaticin producer strain Streptomyces parvus C05.</title>
        <authorList>
            <person name="Gonzalez-Pimentel J.L."/>
        </authorList>
    </citation>
    <scope>NUCLEOTIDE SEQUENCE [LARGE SCALE GENOMIC DNA]</scope>
    <source>
        <strain evidence="16 17">C05</strain>
    </source>
</reference>
<comment type="similarity">
    <text evidence="3">Belongs to the lysine N(6)-hydroxylase/L-ornithine N(5)-oxygenase family.</text>
</comment>
<evidence type="ECO:0000256" key="10">
    <source>
        <dbReference type="ARBA" id="ARBA00023033"/>
    </source>
</evidence>
<organism evidence="16 17">
    <name type="scientific">Streptomyces parvus</name>
    <dbReference type="NCBI Taxonomy" id="66428"/>
    <lineage>
        <taxon>Bacteria</taxon>
        <taxon>Bacillati</taxon>
        <taxon>Actinomycetota</taxon>
        <taxon>Actinomycetes</taxon>
        <taxon>Kitasatosporales</taxon>
        <taxon>Streptomycetaceae</taxon>
        <taxon>Streptomyces</taxon>
    </lineage>
</organism>
<evidence type="ECO:0000256" key="8">
    <source>
        <dbReference type="ARBA" id="ARBA00022857"/>
    </source>
</evidence>
<comment type="pathway">
    <text evidence="2">Siderophore biosynthesis.</text>
</comment>
<evidence type="ECO:0000256" key="9">
    <source>
        <dbReference type="ARBA" id="ARBA00023002"/>
    </source>
</evidence>
<gene>
    <name evidence="16" type="ORF">FY004_04465</name>
</gene>
<keyword evidence="8" id="KW-0521">NADP</keyword>
<evidence type="ECO:0000256" key="6">
    <source>
        <dbReference type="ARBA" id="ARBA00022630"/>
    </source>
</evidence>
<keyword evidence="17" id="KW-1185">Reference proteome</keyword>
<dbReference type="RefSeq" id="WP_109196888.1">
    <property type="nucleotide sequence ID" value="NZ_VSZQ01000015.1"/>
</dbReference>
<dbReference type="SUPFAM" id="SSF51905">
    <property type="entry name" value="FAD/NAD(P)-binding domain"/>
    <property type="match status" value="2"/>
</dbReference>
<evidence type="ECO:0000256" key="2">
    <source>
        <dbReference type="ARBA" id="ARBA00004924"/>
    </source>
</evidence>
<dbReference type="Gene3D" id="3.50.50.60">
    <property type="entry name" value="FAD/NAD(P)-binding domain"/>
    <property type="match status" value="1"/>
</dbReference>
<evidence type="ECO:0000256" key="3">
    <source>
        <dbReference type="ARBA" id="ARBA00007588"/>
    </source>
</evidence>
<dbReference type="AlphaFoldDB" id="A0A5D4JMV9"/>
<dbReference type="PANTHER" id="PTHR42802:SF1">
    <property type="entry name" value="L-ORNITHINE N(5)-MONOOXYGENASE"/>
    <property type="match status" value="1"/>
</dbReference>
<dbReference type="Proteomes" id="UP000323242">
    <property type="component" value="Unassembled WGS sequence"/>
</dbReference>
<proteinExistence type="inferred from homology"/>
<keyword evidence="9" id="KW-0560">Oxidoreductase</keyword>
<dbReference type="PANTHER" id="PTHR42802">
    <property type="entry name" value="MONOOXYGENASE"/>
    <property type="match status" value="1"/>
</dbReference>
<dbReference type="InterPro" id="IPR036188">
    <property type="entry name" value="FAD/NAD-bd_sf"/>
</dbReference>
<evidence type="ECO:0000313" key="16">
    <source>
        <dbReference type="EMBL" id="TYR65719.1"/>
    </source>
</evidence>
<evidence type="ECO:0000256" key="15">
    <source>
        <dbReference type="ARBA" id="ARBA00048407"/>
    </source>
</evidence>
<evidence type="ECO:0000256" key="4">
    <source>
        <dbReference type="ARBA" id="ARBA00013076"/>
    </source>
</evidence>
<evidence type="ECO:0000256" key="12">
    <source>
        <dbReference type="ARBA" id="ARBA00031158"/>
    </source>
</evidence>
<comment type="caution">
    <text evidence="16">The sequence shown here is derived from an EMBL/GenBank/DDBJ whole genome shotgun (WGS) entry which is preliminary data.</text>
</comment>
<dbReference type="EMBL" id="VSZQ01000015">
    <property type="protein sequence ID" value="TYR65719.1"/>
    <property type="molecule type" value="Genomic_DNA"/>
</dbReference>
<keyword evidence="10" id="KW-0503">Monooxygenase</keyword>
<evidence type="ECO:0000256" key="14">
    <source>
        <dbReference type="ARBA" id="ARBA00032738"/>
    </source>
</evidence>
<evidence type="ECO:0000313" key="17">
    <source>
        <dbReference type="Proteomes" id="UP000323242"/>
    </source>
</evidence>
<evidence type="ECO:0000256" key="7">
    <source>
        <dbReference type="ARBA" id="ARBA00022827"/>
    </source>
</evidence>
<accession>A0A5D4JMV9</accession>
<evidence type="ECO:0000256" key="5">
    <source>
        <dbReference type="ARBA" id="ARBA00016406"/>
    </source>
</evidence>
<evidence type="ECO:0000256" key="11">
    <source>
        <dbReference type="ARBA" id="ARBA00029939"/>
    </source>
</evidence>
<dbReference type="GO" id="GO:0047091">
    <property type="term" value="F:L-lysine 6-monooxygenase (NADPH) activity"/>
    <property type="evidence" value="ECO:0007669"/>
    <property type="project" value="UniProtKB-EC"/>
</dbReference>
<protein>
    <recommendedName>
        <fullName evidence="5">L-lysine N6-monooxygenase MbtG</fullName>
        <ecNumber evidence="4">1.14.13.59</ecNumber>
    </recommendedName>
    <alternativeName>
        <fullName evidence="14">Lysine 6-N-hydroxylase</fullName>
    </alternativeName>
    <alternativeName>
        <fullName evidence="13">Lysine N6-hydroxylase</fullName>
    </alternativeName>
    <alternativeName>
        <fullName evidence="11">Lysine-N-oxygenase</fullName>
    </alternativeName>
    <alternativeName>
        <fullName evidence="12">Mycobactin synthase protein G</fullName>
    </alternativeName>
</protein>